<feature type="transmembrane region" description="Helical" evidence="8">
    <location>
        <begin position="20"/>
        <end position="37"/>
    </location>
</feature>
<keyword evidence="5 8" id="KW-1133">Transmembrane helix</keyword>
<keyword evidence="10" id="KW-0969">Cilium</keyword>
<proteinExistence type="inferred from homology"/>
<comment type="subcellular location">
    <subcellularLocation>
        <location evidence="1">Cell membrane</location>
        <topology evidence="1">Single-pass membrane protein</topology>
    </subcellularLocation>
</comment>
<keyword evidence="6 7" id="KW-0472">Membrane</keyword>
<dbReference type="PROSITE" id="PS51123">
    <property type="entry name" value="OMPA_2"/>
    <property type="match status" value="1"/>
</dbReference>
<keyword evidence="4 8" id="KW-0812">Transmembrane</keyword>
<keyword evidence="10" id="KW-0282">Flagellum</keyword>
<comment type="caution">
    <text evidence="10">The sequence shown here is derived from an EMBL/GenBank/DDBJ whole genome shotgun (WGS) entry which is preliminary data.</text>
</comment>
<evidence type="ECO:0000256" key="6">
    <source>
        <dbReference type="ARBA" id="ARBA00023136"/>
    </source>
</evidence>
<keyword evidence="10" id="KW-0966">Cell projection</keyword>
<evidence type="ECO:0000259" key="9">
    <source>
        <dbReference type="PROSITE" id="PS51123"/>
    </source>
</evidence>
<dbReference type="CDD" id="cd07185">
    <property type="entry name" value="OmpA_C-like"/>
    <property type="match status" value="1"/>
</dbReference>
<evidence type="ECO:0000256" key="1">
    <source>
        <dbReference type="ARBA" id="ARBA00004162"/>
    </source>
</evidence>
<sequence>MPRRRVEETDLHSQRWVVSYADFITLLFAFFVVMYAISSVNEEKYKQVAESLSGVFSGPEGDAERPIDGETETDPAGIGVYRGGEADSNVPTVTIVPPRPENSAVLNDIGEQMNVQFKKLISNGHVAVQSNNLWVALELGANLLYPEGGALPAITSDPVFERIARILKQYDNPIHVEGYTDNQFISTDQFPSNWELSAARAAGIVRILEMNGVPPQRMAAVGFGEYQPKSDNGSEVGRMVNRRIVIVVTRDRKTQRVVSAFGSEQVSEDAVSGILTETSLPESVIESVEKEDGSIVFQRKDQTQPVDVNTLRNAENFMPLTEGTPE</sequence>
<dbReference type="GO" id="GO:0005886">
    <property type="term" value="C:plasma membrane"/>
    <property type="evidence" value="ECO:0007669"/>
    <property type="project" value="UniProtKB-SubCell"/>
</dbReference>
<comment type="similarity">
    <text evidence="2">Belongs to the MotB family.</text>
</comment>
<dbReference type="InterPro" id="IPR006665">
    <property type="entry name" value="OmpA-like"/>
</dbReference>
<evidence type="ECO:0000313" key="10">
    <source>
        <dbReference type="EMBL" id="RRC99216.1"/>
    </source>
</evidence>
<dbReference type="InterPro" id="IPR050330">
    <property type="entry name" value="Bact_OuterMem_StrucFunc"/>
</dbReference>
<reference evidence="10 11" key="1">
    <citation type="submission" date="2018-11" db="EMBL/GenBank/DDBJ databases">
        <title>The draft genome sequence of Amphritea balenae JAMM 1525T.</title>
        <authorList>
            <person name="Fang Z."/>
            <person name="Zhang Y."/>
            <person name="Han X."/>
        </authorList>
    </citation>
    <scope>NUCLEOTIDE SEQUENCE [LARGE SCALE GENOMIC DNA]</scope>
    <source>
        <strain evidence="10 11">JAMM 1525</strain>
    </source>
</reference>
<dbReference type="EMBL" id="RQXV01000005">
    <property type="protein sequence ID" value="RRC99216.1"/>
    <property type="molecule type" value="Genomic_DNA"/>
</dbReference>
<dbReference type="Pfam" id="PF13677">
    <property type="entry name" value="MotB_plug"/>
    <property type="match status" value="1"/>
</dbReference>
<dbReference type="SUPFAM" id="SSF103088">
    <property type="entry name" value="OmpA-like"/>
    <property type="match status" value="1"/>
</dbReference>
<evidence type="ECO:0000256" key="2">
    <source>
        <dbReference type="ARBA" id="ARBA00008914"/>
    </source>
</evidence>
<evidence type="ECO:0000313" key="11">
    <source>
        <dbReference type="Proteomes" id="UP000267535"/>
    </source>
</evidence>
<dbReference type="Pfam" id="PF00691">
    <property type="entry name" value="OmpA"/>
    <property type="match status" value="1"/>
</dbReference>
<evidence type="ECO:0000256" key="4">
    <source>
        <dbReference type="ARBA" id="ARBA00022692"/>
    </source>
</evidence>
<keyword evidence="3" id="KW-1003">Cell membrane</keyword>
<organism evidence="10 11">
    <name type="scientific">Amphritea balenae</name>
    <dbReference type="NCBI Taxonomy" id="452629"/>
    <lineage>
        <taxon>Bacteria</taxon>
        <taxon>Pseudomonadati</taxon>
        <taxon>Pseudomonadota</taxon>
        <taxon>Gammaproteobacteria</taxon>
        <taxon>Oceanospirillales</taxon>
        <taxon>Oceanospirillaceae</taxon>
        <taxon>Amphritea</taxon>
    </lineage>
</organism>
<dbReference type="RefSeq" id="WP_124926053.1">
    <property type="nucleotide sequence ID" value="NZ_BMOH01000004.1"/>
</dbReference>
<evidence type="ECO:0000256" key="5">
    <source>
        <dbReference type="ARBA" id="ARBA00022989"/>
    </source>
</evidence>
<feature type="domain" description="OmpA-like" evidence="9">
    <location>
        <begin position="132"/>
        <end position="252"/>
    </location>
</feature>
<dbReference type="AlphaFoldDB" id="A0A3P1SPY1"/>
<dbReference type="Proteomes" id="UP000267535">
    <property type="component" value="Unassembled WGS sequence"/>
</dbReference>
<gene>
    <name evidence="10" type="primary">motD</name>
    <name evidence="10" type="ORF">EHS89_10205</name>
</gene>
<accession>A0A3P1SPY1</accession>
<evidence type="ECO:0000256" key="3">
    <source>
        <dbReference type="ARBA" id="ARBA00022475"/>
    </source>
</evidence>
<dbReference type="PANTHER" id="PTHR30329">
    <property type="entry name" value="STATOR ELEMENT OF FLAGELLAR MOTOR COMPLEX"/>
    <property type="match status" value="1"/>
</dbReference>
<keyword evidence="11" id="KW-1185">Reference proteome</keyword>
<protein>
    <submittedName>
        <fullName evidence="10">Flagellar motor protein MotD</fullName>
    </submittedName>
</protein>
<name>A0A3P1SPY1_9GAMM</name>
<dbReference type="InterPro" id="IPR036737">
    <property type="entry name" value="OmpA-like_sf"/>
</dbReference>
<dbReference type="OrthoDB" id="9815217at2"/>
<dbReference type="PANTHER" id="PTHR30329:SF20">
    <property type="entry name" value="EXPORTED PROTEIN"/>
    <property type="match status" value="1"/>
</dbReference>
<evidence type="ECO:0000256" key="7">
    <source>
        <dbReference type="PROSITE-ProRule" id="PRU00473"/>
    </source>
</evidence>
<dbReference type="InterPro" id="IPR025713">
    <property type="entry name" value="MotB-like_N_dom"/>
</dbReference>
<dbReference type="Gene3D" id="3.30.1330.60">
    <property type="entry name" value="OmpA-like domain"/>
    <property type="match status" value="1"/>
</dbReference>
<evidence type="ECO:0000256" key="8">
    <source>
        <dbReference type="SAM" id="Phobius"/>
    </source>
</evidence>